<dbReference type="PANTHER" id="PTHR43877:SF2">
    <property type="entry name" value="AMINOALKYLPHOSPHONATE N-ACETYLTRANSFERASE-RELATED"/>
    <property type="match status" value="1"/>
</dbReference>
<evidence type="ECO:0000259" key="3">
    <source>
        <dbReference type="PROSITE" id="PS51186"/>
    </source>
</evidence>
<dbReference type="NCBIfam" id="NF002959">
    <property type="entry name" value="PRK03624.1"/>
    <property type="match status" value="1"/>
</dbReference>
<keyword evidence="2 4" id="KW-0012">Acyltransferase</keyword>
<dbReference type="SUPFAM" id="SSF55729">
    <property type="entry name" value="Acyl-CoA N-acyltransferases (Nat)"/>
    <property type="match status" value="1"/>
</dbReference>
<dbReference type="GO" id="GO:0016746">
    <property type="term" value="F:acyltransferase activity"/>
    <property type="evidence" value="ECO:0007669"/>
    <property type="project" value="UniProtKB-KW"/>
</dbReference>
<dbReference type="Proteomes" id="UP001595462">
    <property type="component" value="Unassembled WGS sequence"/>
</dbReference>
<dbReference type="EMBL" id="JBHRSS010000006">
    <property type="protein sequence ID" value="MFC3104983.1"/>
    <property type="molecule type" value="Genomic_DNA"/>
</dbReference>
<feature type="domain" description="N-acetyltransferase" evidence="3">
    <location>
        <begin position="1"/>
        <end position="139"/>
    </location>
</feature>
<keyword evidence="1 4" id="KW-0808">Transferase</keyword>
<name>A0ABV7ET10_9GAMM</name>
<dbReference type="EC" id="2.3.1.-" evidence="4"/>
<dbReference type="InterPro" id="IPR050832">
    <property type="entry name" value="Bact_Acetyltransf"/>
</dbReference>
<sequence>MTLRAFRPADTEAVVALWSDCGLTRPWNDPYKDIARKLSVDADLFIVAEMQGTLVASVMAGYEGHRGWINYLAVTPSRQRLGIGRRLMDHAEQLLIARGCPKISLLIRRDNTAALAFYQQLGFGEDAAIPLGKRLEADD</sequence>
<keyword evidence="5" id="KW-1185">Reference proteome</keyword>
<evidence type="ECO:0000313" key="4">
    <source>
        <dbReference type="EMBL" id="MFC3104983.1"/>
    </source>
</evidence>
<dbReference type="Gene3D" id="3.40.630.30">
    <property type="match status" value="1"/>
</dbReference>
<reference evidence="5" key="1">
    <citation type="journal article" date="2019" name="Int. J. Syst. Evol. Microbiol.">
        <title>The Global Catalogue of Microorganisms (GCM) 10K type strain sequencing project: providing services to taxonomists for standard genome sequencing and annotation.</title>
        <authorList>
            <consortium name="The Broad Institute Genomics Platform"/>
            <consortium name="The Broad Institute Genome Sequencing Center for Infectious Disease"/>
            <person name="Wu L."/>
            <person name="Ma J."/>
        </authorList>
    </citation>
    <scope>NUCLEOTIDE SEQUENCE [LARGE SCALE GENOMIC DNA]</scope>
    <source>
        <strain evidence="5">KCTC 52640</strain>
    </source>
</reference>
<gene>
    <name evidence="4" type="ORF">ACFOSU_13965</name>
</gene>
<dbReference type="CDD" id="cd04301">
    <property type="entry name" value="NAT_SF"/>
    <property type="match status" value="1"/>
</dbReference>
<organism evidence="4 5">
    <name type="scientific">Salinisphaera aquimarina</name>
    <dbReference type="NCBI Taxonomy" id="2094031"/>
    <lineage>
        <taxon>Bacteria</taxon>
        <taxon>Pseudomonadati</taxon>
        <taxon>Pseudomonadota</taxon>
        <taxon>Gammaproteobacteria</taxon>
        <taxon>Salinisphaerales</taxon>
        <taxon>Salinisphaeraceae</taxon>
        <taxon>Salinisphaera</taxon>
    </lineage>
</organism>
<dbReference type="Pfam" id="PF00583">
    <property type="entry name" value="Acetyltransf_1"/>
    <property type="match status" value="1"/>
</dbReference>
<dbReference type="PROSITE" id="PS51186">
    <property type="entry name" value="GNAT"/>
    <property type="match status" value="1"/>
</dbReference>
<dbReference type="RefSeq" id="WP_380690649.1">
    <property type="nucleotide sequence ID" value="NZ_JBHRSS010000006.1"/>
</dbReference>
<evidence type="ECO:0000256" key="1">
    <source>
        <dbReference type="ARBA" id="ARBA00022679"/>
    </source>
</evidence>
<comment type="caution">
    <text evidence="4">The sequence shown here is derived from an EMBL/GenBank/DDBJ whole genome shotgun (WGS) entry which is preliminary data.</text>
</comment>
<protein>
    <submittedName>
        <fullName evidence="4">GNAT family acetyltransferase</fullName>
        <ecNumber evidence="4">2.3.1.-</ecNumber>
    </submittedName>
</protein>
<evidence type="ECO:0000256" key="2">
    <source>
        <dbReference type="ARBA" id="ARBA00023315"/>
    </source>
</evidence>
<dbReference type="PANTHER" id="PTHR43877">
    <property type="entry name" value="AMINOALKYLPHOSPHONATE N-ACETYLTRANSFERASE-RELATED-RELATED"/>
    <property type="match status" value="1"/>
</dbReference>
<proteinExistence type="predicted"/>
<accession>A0ABV7ET10</accession>
<evidence type="ECO:0000313" key="5">
    <source>
        <dbReference type="Proteomes" id="UP001595462"/>
    </source>
</evidence>
<dbReference type="InterPro" id="IPR000182">
    <property type="entry name" value="GNAT_dom"/>
</dbReference>
<dbReference type="InterPro" id="IPR016181">
    <property type="entry name" value="Acyl_CoA_acyltransferase"/>
</dbReference>